<keyword evidence="2" id="KW-0238">DNA-binding</keyword>
<dbReference type="GO" id="GO:0003677">
    <property type="term" value="F:DNA binding"/>
    <property type="evidence" value="ECO:0007669"/>
    <property type="project" value="UniProtKB-KW"/>
</dbReference>
<dbReference type="RefSeq" id="WP_210892581.1">
    <property type="nucleotide sequence ID" value="NZ_JAGPYQ010000002.1"/>
</dbReference>
<evidence type="ECO:0000313" key="6">
    <source>
        <dbReference type="Proteomes" id="UP000677413"/>
    </source>
</evidence>
<dbReference type="InterPro" id="IPR001387">
    <property type="entry name" value="Cro/C1-type_HTH"/>
</dbReference>
<dbReference type="Proteomes" id="UP000677413">
    <property type="component" value="Unassembled WGS sequence"/>
</dbReference>
<accession>A0A941B8L0</accession>
<evidence type="ECO:0000256" key="4">
    <source>
        <dbReference type="SAM" id="MobiDB-lite"/>
    </source>
</evidence>
<dbReference type="CDD" id="cd00093">
    <property type="entry name" value="HTH_XRE"/>
    <property type="match status" value="1"/>
</dbReference>
<feature type="region of interest" description="Disordered" evidence="4">
    <location>
        <begin position="134"/>
        <end position="156"/>
    </location>
</feature>
<evidence type="ECO:0000256" key="3">
    <source>
        <dbReference type="ARBA" id="ARBA00023163"/>
    </source>
</evidence>
<protein>
    <recommendedName>
        <fullName evidence="7">HTH cro/C1-type domain-containing protein</fullName>
    </recommendedName>
</protein>
<comment type="caution">
    <text evidence="5">The sequence shown here is derived from an EMBL/GenBank/DDBJ whole genome shotgun (WGS) entry which is preliminary data.</text>
</comment>
<dbReference type="Gene3D" id="1.10.260.40">
    <property type="entry name" value="lambda repressor-like DNA-binding domains"/>
    <property type="match status" value="1"/>
</dbReference>
<evidence type="ECO:0000256" key="2">
    <source>
        <dbReference type="ARBA" id="ARBA00023125"/>
    </source>
</evidence>
<dbReference type="PANTHER" id="PTHR36511:SF3">
    <property type="entry name" value="ANTITOXIN HIGA-2"/>
    <property type="match status" value="1"/>
</dbReference>
<evidence type="ECO:0008006" key="7">
    <source>
        <dbReference type="Google" id="ProtNLM"/>
    </source>
</evidence>
<dbReference type="PANTHER" id="PTHR36511">
    <property type="entry name" value="MERR FAMILY BACTERIAL REGULATORY PROTEIN"/>
    <property type="match status" value="1"/>
</dbReference>
<evidence type="ECO:0000313" key="5">
    <source>
        <dbReference type="EMBL" id="MBQ0854725.1"/>
    </source>
</evidence>
<dbReference type="AlphaFoldDB" id="A0A941B8L0"/>
<dbReference type="InterPro" id="IPR052359">
    <property type="entry name" value="HTH-type_reg/antitoxin"/>
</dbReference>
<dbReference type="InterPro" id="IPR010982">
    <property type="entry name" value="Lambda_DNA-bd_dom_sf"/>
</dbReference>
<reference evidence="5 6" key="1">
    <citation type="submission" date="2021-04" db="EMBL/GenBank/DDBJ databases">
        <authorList>
            <person name="Tang X."/>
            <person name="Zhou X."/>
            <person name="Chen X."/>
            <person name="Cernava T."/>
            <person name="Zhang C."/>
        </authorList>
    </citation>
    <scope>NUCLEOTIDE SEQUENCE [LARGE SCALE GENOMIC DNA]</scope>
    <source>
        <strain evidence="5 6">BH-SS-21</strain>
    </source>
</reference>
<keyword evidence="3" id="KW-0804">Transcription</keyword>
<sequence length="191" mass="20110">MTINVLAAQHPMPSHPRRRDGKAPLPAPEERARLRRAWHLTDAQVAAAFGVTAATVRSWESGRTTPTGLRRAAYAAFLSGLAQGLAPVAAGVPAPPSARRTLSPAARQRVKRPVGPVPVCPTAVVPQAVPRAKGARVAEPGRGPASTVLSVGDRPDPVTPARCRRLRAMTAATGLWAVFVHLMITSPPPHL</sequence>
<keyword evidence="6" id="KW-1185">Reference proteome</keyword>
<name>A0A941B8L0_9ACTN</name>
<gene>
    <name evidence="5" type="ORF">J8N05_41935</name>
</gene>
<proteinExistence type="predicted"/>
<dbReference type="SUPFAM" id="SSF47413">
    <property type="entry name" value="lambda repressor-like DNA-binding domains"/>
    <property type="match status" value="1"/>
</dbReference>
<feature type="region of interest" description="Disordered" evidence="4">
    <location>
        <begin position="93"/>
        <end position="114"/>
    </location>
</feature>
<evidence type="ECO:0000256" key="1">
    <source>
        <dbReference type="ARBA" id="ARBA00023015"/>
    </source>
</evidence>
<keyword evidence="1" id="KW-0805">Transcription regulation</keyword>
<dbReference type="EMBL" id="JAGPYQ010000002">
    <property type="protein sequence ID" value="MBQ0854725.1"/>
    <property type="molecule type" value="Genomic_DNA"/>
</dbReference>
<feature type="region of interest" description="Disordered" evidence="4">
    <location>
        <begin position="1"/>
        <end position="27"/>
    </location>
</feature>
<organism evidence="5 6">
    <name type="scientific">Streptomyces liliiviolaceus</name>
    <dbReference type="NCBI Taxonomy" id="2823109"/>
    <lineage>
        <taxon>Bacteria</taxon>
        <taxon>Bacillati</taxon>
        <taxon>Actinomycetota</taxon>
        <taxon>Actinomycetes</taxon>
        <taxon>Kitasatosporales</taxon>
        <taxon>Streptomycetaceae</taxon>
        <taxon>Streptomyces</taxon>
    </lineage>
</organism>